<comment type="similarity">
    <text evidence="3">Belongs to the multi antimicrobial extrusion (MATE) (TC 2.A.66.1) family.</text>
</comment>
<dbReference type="GO" id="GO:0042910">
    <property type="term" value="F:xenobiotic transmembrane transporter activity"/>
    <property type="evidence" value="ECO:0007669"/>
    <property type="project" value="InterPro"/>
</dbReference>
<dbReference type="GO" id="GO:0015297">
    <property type="term" value="F:antiporter activity"/>
    <property type="evidence" value="ECO:0007669"/>
    <property type="project" value="UniProtKB-KW"/>
</dbReference>
<feature type="transmembrane region" description="Helical" evidence="13">
    <location>
        <begin position="417"/>
        <end position="436"/>
    </location>
</feature>
<dbReference type="AlphaFoldDB" id="A0A173TC03"/>
<dbReference type="InterPro" id="IPR002528">
    <property type="entry name" value="MATE_fam"/>
</dbReference>
<dbReference type="GO" id="GO:0006811">
    <property type="term" value="P:monoatomic ion transport"/>
    <property type="evidence" value="ECO:0007669"/>
    <property type="project" value="UniProtKB-KW"/>
</dbReference>
<dbReference type="NCBIfam" id="TIGR00797">
    <property type="entry name" value="matE"/>
    <property type="match status" value="1"/>
</dbReference>
<evidence type="ECO:0000313" key="14">
    <source>
        <dbReference type="EMBL" id="CUN00284.1"/>
    </source>
</evidence>
<dbReference type="RefSeq" id="WP_055182886.1">
    <property type="nucleotide sequence ID" value="NZ_CYYC01000017.1"/>
</dbReference>
<organism evidence="14 17">
    <name type="scientific">Anaerobutyricum hallii</name>
    <dbReference type="NCBI Taxonomy" id="39488"/>
    <lineage>
        <taxon>Bacteria</taxon>
        <taxon>Bacillati</taxon>
        <taxon>Bacillota</taxon>
        <taxon>Clostridia</taxon>
        <taxon>Lachnospirales</taxon>
        <taxon>Lachnospiraceae</taxon>
        <taxon>Anaerobutyricum</taxon>
    </lineage>
</organism>
<proteinExistence type="inferred from homology"/>
<feature type="transmembrane region" description="Helical" evidence="13">
    <location>
        <begin position="166"/>
        <end position="189"/>
    </location>
</feature>
<keyword evidence="11 13" id="KW-0472">Membrane</keyword>
<keyword evidence="7" id="KW-1003">Cell membrane</keyword>
<protein>
    <recommendedName>
        <fullName evidence="4">Probable multidrug resistance protein NorM</fullName>
    </recommendedName>
    <alternativeName>
        <fullName evidence="12">Multidrug-efflux transporter</fullName>
    </alternativeName>
</protein>
<keyword evidence="9 13" id="KW-1133">Transmembrane helix</keyword>
<evidence type="ECO:0000256" key="7">
    <source>
        <dbReference type="ARBA" id="ARBA00022475"/>
    </source>
</evidence>
<feature type="transmembrane region" description="Helical" evidence="13">
    <location>
        <begin position="133"/>
        <end position="154"/>
    </location>
</feature>
<comment type="subcellular location">
    <subcellularLocation>
        <location evidence="2">Cell membrane</location>
        <topology evidence="2">Multi-pass membrane protein</topology>
    </subcellularLocation>
</comment>
<evidence type="ECO:0000256" key="9">
    <source>
        <dbReference type="ARBA" id="ARBA00022989"/>
    </source>
</evidence>
<name>A0A173TC03_9FIRM</name>
<evidence type="ECO:0000256" key="2">
    <source>
        <dbReference type="ARBA" id="ARBA00004651"/>
    </source>
</evidence>
<evidence type="ECO:0000313" key="16">
    <source>
        <dbReference type="EMBL" id="RGZ81369.1"/>
    </source>
</evidence>
<evidence type="ECO:0000256" key="3">
    <source>
        <dbReference type="ARBA" id="ARBA00010199"/>
    </source>
</evidence>
<dbReference type="Proteomes" id="UP000286561">
    <property type="component" value="Unassembled WGS sequence"/>
</dbReference>
<dbReference type="GO" id="GO:0005886">
    <property type="term" value="C:plasma membrane"/>
    <property type="evidence" value="ECO:0007669"/>
    <property type="project" value="UniProtKB-SubCell"/>
</dbReference>
<feature type="transmembrane region" description="Helical" evidence="13">
    <location>
        <begin position="16"/>
        <end position="37"/>
    </location>
</feature>
<accession>A0A173TC03</accession>
<dbReference type="EMBL" id="QSOE01000078">
    <property type="protein sequence ID" value="RGI84505.1"/>
    <property type="molecule type" value="Genomic_DNA"/>
</dbReference>
<dbReference type="OrthoDB" id="9776324at2"/>
<keyword evidence="5" id="KW-0813">Transport</keyword>
<keyword evidence="6" id="KW-0050">Antiport</keyword>
<dbReference type="EMBL" id="CYYC01000017">
    <property type="protein sequence ID" value="CUN00284.1"/>
    <property type="molecule type" value="Genomic_DNA"/>
</dbReference>
<feature type="transmembrane region" description="Helical" evidence="13">
    <location>
        <begin position="389"/>
        <end position="411"/>
    </location>
</feature>
<dbReference type="Pfam" id="PF01554">
    <property type="entry name" value="MatE"/>
    <property type="match status" value="2"/>
</dbReference>
<feature type="transmembrane region" description="Helical" evidence="13">
    <location>
        <begin position="57"/>
        <end position="79"/>
    </location>
</feature>
<dbReference type="Proteomes" id="UP000262524">
    <property type="component" value="Unassembled WGS sequence"/>
</dbReference>
<gene>
    <name evidence="14" type="primary">mepA_7</name>
    <name evidence="16" type="ORF">DW972_10485</name>
    <name evidence="15" type="ORF">DXD91_10810</name>
    <name evidence="14" type="ORF">ERS852578_01581</name>
</gene>
<evidence type="ECO:0000256" key="4">
    <source>
        <dbReference type="ARBA" id="ARBA00020268"/>
    </source>
</evidence>
<feature type="transmembrane region" description="Helical" evidence="13">
    <location>
        <begin position="195"/>
        <end position="219"/>
    </location>
</feature>
<evidence type="ECO:0000313" key="18">
    <source>
        <dbReference type="Proteomes" id="UP000262524"/>
    </source>
</evidence>
<keyword evidence="10" id="KW-0406">Ion transport</keyword>
<dbReference type="PANTHER" id="PTHR43298:SF2">
    <property type="entry name" value="FMN_FAD EXPORTER YEEO-RELATED"/>
    <property type="match status" value="1"/>
</dbReference>
<reference evidence="14 17" key="1">
    <citation type="submission" date="2015-09" db="EMBL/GenBank/DDBJ databases">
        <authorList>
            <consortium name="Pathogen Informatics"/>
        </authorList>
    </citation>
    <scope>NUCLEOTIDE SEQUENCE [LARGE SCALE GENOMIC DNA]</scope>
    <source>
        <strain evidence="14 17">2789STDY5834966</strain>
    </source>
</reference>
<dbReference type="PANTHER" id="PTHR43298">
    <property type="entry name" value="MULTIDRUG RESISTANCE PROTEIN NORM-RELATED"/>
    <property type="match status" value="1"/>
</dbReference>
<evidence type="ECO:0000256" key="6">
    <source>
        <dbReference type="ARBA" id="ARBA00022449"/>
    </source>
</evidence>
<dbReference type="InterPro" id="IPR050222">
    <property type="entry name" value="MATE_MdtK"/>
</dbReference>
<dbReference type="CDD" id="cd13138">
    <property type="entry name" value="MATE_yoeA_like"/>
    <property type="match status" value="1"/>
</dbReference>
<sequence>MRENKDYLITEKPSRALLIFSIPMIIGNLFQQAYTIVDSAIVGRYVGETALAAVGASYALTSIFICIAIGGGIGASVIISHHFGGHNYGRMKTGIRTALLSFLFISLILGGIGLIFSQQIMEVLNTPADAIDIAVTYLNIYFLGLPFLFMYNILSSMFNALGESRIPLYLLIFSSVLNIFLDLYMVAVLNLGVAGAAYATFIAQGISAVLSLIIFIVTLQKLPGKAEGWLSKTEFSDMSRIALPSILQQSTVSIGMMLVQSVVNSFGTQILAGFSAAMRIESLCVVPMSAIGNAMSSYTAQNIGAEKEERISQGYRMGNFMIIVIAVILCLFLEIAHKPLVALFLDNAASSQTIVTGESYLKFIGFFFCMIGFKMAVDGILRGAGAVRVFTIANLVNLTLRVTIAKFGAPIWGVSMVWYAVPLGWLANFLISYGYYRTGKWKEAVSKTVD</sequence>
<evidence type="ECO:0000256" key="11">
    <source>
        <dbReference type="ARBA" id="ARBA00023136"/>
    </source>
</evidence>
<evidence type="ECO:0000313" key="19">
    <source>
        <dbReference type="Proteomes" id="UP000286561"/>
    </source>
</evidence>
<dbReference type="InterPro" id="IPR048279">
    <property type="entry name" value="MdtK-like"/>
</dbReference>
<evidence type="ECO:0000313" key="15">
    <source>
        <dbReference type="EMBL" id="RGI84505.1"/>
    </source>
</evidence>
<feature type="transmembrane region" description="Helical" evidence="13">
    <location>
        <begin position="360"/>
        <end position="377"/>
    </location>
</feature>
<evidence type="ECO:0000256" key="5">
    <source>
        <dbReference type="ARBA" id="ARBA00022448"/>
    </source>
</evidence>
<evidence type="ECO:0000256" key="12">
    <source>
        <dbReference type="ARBA" id="ARBA00031636"/>
    </source>
</evidence>
<comment type="function">
    <text evidence="1">Multidrug efflux pump.</text>
</comment>
<evidence type="ECO:0000256" key="13">
    <source>
        <dbReference type="SAM" id="Phobius"/>
    </source>
</evidence>
<dbReference type="Proteomes" id="UP000095390">
    <property type="component" value="Unassembled WGS sequence"/>
</dbReference>
<keyword evidence="8 13" id="KW-0812">Transmembrane</keyword>
<reference evidence="18 19" key="2">
    <citation type="submission" date="2018-08" db="EMBL/GenBank/DDBJ databases">
        <title>A genome reference for cultivated species of the human gut microbiota.</title>
        <authorList>
            <person name="Zou Y."/>
            <person name="Xue W."/>
            <person name="Luo G."/>
        </authorList>
    </citation>
    <scope>NUCLEOTIDE SEQUENCE [LARGE SCALE GENOMIC DNA]</scope>
    <source>
        <strain evidence="16 19">AM48-23BH</strain>
        <strain evidence="15 18">TM10-1AC</strain>
    </source>
</reference>
<evidence type="ECO:0000256" key="8">
    <source>
        <dbReference type="ARBA" id="ARBA00022692"/>
    </source>
</evidence>
<dbReference type="PIRSF" id="PIRSF006603">
    <property type="entry name" value="DinF"/>
    <property type="match status" value="1"/>
</dbReference>
<dbReference type="EMBL" id="QSEP01000070">
    <property type="protein sequence ID" value="RGZ81369.1"/>
    <property type="molecule type" value="Genomic_DNA"/>
</dbReference>
<evidence type="ECO:0000256" key="10">
    <source>
        <dbReference type="ARBA" id="ARBA00023065"/>
    </source>
</evidence>
<evidence type="ECO:0000313" key="17">
    <source>
        <dbReference type="Proteomes" id="UP000095390"/>
    </source>
</evidence>
<feature type="transmembrane region" description="Helical" evidence="13">
    <location>
        <begin position="99"/>
        <end position="121"/>
    </location>
</feature>
<feature type="transmembrane region" description="Helical" evidence="13">
    <location>
        <begin position="320"/>
        <end position="340"/>
    </location>
</feature>
<evidence type="ECO:0000256" key="1">
    <source>
        <dbReference type="ARBA" id="ARBA00003408"/>
    </source>
</evidence>